<evidence type="ECO:0000256" key="2">
    <source>
        <dbReference type="ARBA" id="ARBA00022475"/>
    </source>
</evidence>
<evidence type="ECO:0000256" key="8">
    <source>
        <dbReference type="ARBA" id="ARBA00023180"/>
    </source>
</evidence>
<comment type="caution">
    <text evidence="12">The sequence shown here is derived from an EMBL/GenBank/DDBJ whole genome shotgun (WGS) entry which is preliminary data.</text>
</comment>
<proteinExistence type="predicted"/>
<organism evidence="12 13">
    <name type="scientific">Pocillopora meandrina</name>
    <dbReference type="NCBI Taxonomy" id="46732"/>
    <lineage>
        <taxon>Eukaryota</taxon>
        <taxon>Metazoa</taxon>
        <taxon>Cnidaria</taxon>
        <taxon>Anthozoa</taxon>
        <taxon>Hexacorallia</taxon>
        <taxon>Scleractinia</taxon>
        <taxon>Astrocoeniina</taxon>
        <taxon>Pocilloporidae</taxon>
        <taxon>Pocillopora</taxon>
    </lineage>
</organism>
<reference evidence="12 13" key="1">
    <citation type="submission" date="2022-05" db="EMBL/GenBank/DDBJ databases">
        <authorList>
            <consortium name="Genoscope - CEA"/>
            <person name="William W."/>
        </authorList>
    </citation>
    <scope>NUCLEOTIDE SEQUENCE [LARGE SCALE GENOMIC DNA]</scope>
</reference>
<dbReference type="PANTHER" id="PTHR24246:SF27">
    <property type="entry name" value="ADENOSINE RECEPTOR, ISOFORM A"/>
    <property type="match status" value="1"/>
</dbReference>
<dbReference type="AlphaFoldDB" id="A0AAU9W857"/>
<dbReference type="PROSITE" id="PS50262">
    <property type="entry name" value="G_PROTEIN_RECEP_F1_2"/>
    <property type="match status" value="1"/>
</dbReference>
<dbReference type="GO" id="GO:0005886">
    <property type="term" value="C:plasma membrane"/>
    <property type="evidence" value="ECO:0007669"/>
    <property type="project" value="UniProtKB-SubCell"/>
</dbReference>
<evidence type="ECO:0000256" key="7">
    <source>
        <dbReference type="ARBA" id="ARBA00023170"/>
    </source>
</evidence>
<feature type="transmembrane region" description="Helical" evidence="10">
    <location>
        <begin position="12"/>
        <end position="34"/>
    </location>
</feature>
<evidence type="ECO:0000256" key="5">
    <source>
        <dbReference type="ARBA" id="ARBA00023040"/>
    </source>
</evidence>
<name>A0AAU9W857_9CNID</name>
<feature type="transmembrane region" description="Helical" evidence="10">
    <location>
        <begin position="215"/>
        <end position="238"/>
    </location>
</feature>
<keyword evidence="4 10" id="KW-1133">Transmembrane helix</keyword>
<evidence type="ECO:0000256" key="1">
    <source>
        <dbReference type="ARBA" id="ARBA00004651"/>
    </source>
</evidence>
<protein>
    <recommendedName>
        <fullName evidence="11">G-protein coupled receptors family 1 profile domain-containing protein</fullName>
    </recommendedName>
</protein>
<feature type="transmembrane region" description="Helical" evidence="10">
    <location>
        <begin position="250"/>
        <end position="272"/>
    </location>
</feature>
<comment type="subcellular location">
    <subcellularLocation>
        <location evidence="1">Cell membrane</location>
        <topology evidence="1">Multi-pass membrane protein</topology>
    </subcellularLocation>
</comment>
<keyword evidence="8" id="KW-0325">Glycoprotein</keyword>
<keyword evidence="3 10" id="KW-0812">Transmembrane</keyword>
<feature type="transmembrane region" description="Helical" evidence="10">
    <location>
        <begin position="46"/>
        <end position="69"/>
    </location>
</feature>
<evidence type="ECO:0000313" key="12">
    <source>
        <dbReference type="EMBL" id="CAH3046485.1"/>
    </source>
</evidence>
<keyword evidence="5" id="KW-0297">G-protein coupled receptor</keyword>
<gene>
    <name evidence="12" type="ORF">PMEA_00033284</name>
</gene>
<keyword evidence="2" id="KW-1003">Cell membrane</keyword>
<dbReference type="CDD" id="cd00637">
    <property type="entry name" value="7tm_classA_rhodopsin-like"/>
    <property type="match status" value="1"/>
</dbReference>
<keyword evidence="7" id="KW-0675">Receptor</keyword>
<evidence type="ECO:0000256" key="10">
    <source>
        <dbReference type="SAM" id="Phobius"/>
    </source>
</evidence>
<dbReference type="SUPFAM" id="SSF81321">
    <property type="entry name" value="Family A G protein-coupled receptor-like"/>
    <property type="match status" value="1"/>
</dbReference>
<keyword evidence="6 10" id="KW-0472">Membrane</keyword>
<dbReference type="PANTHER" id="PTHR24246">
    <property type="entry name" value="OLFACTORY RECEPTOR AND ADENOSINE RECEPTOR"/>
    <property type="match status" value="1"/>
</dbReference>
<dbReference type="EMBL" id="CALNXJ010000008">
    <property type="protein sequence ID" value="CAH3046485.1"/>
    <property type="molecule type" value="Genomic_DNA"/>
</dbReference>
<evidence type="ECO:0000256" key="6">
    <source>
        <dbReference type="ARBA" id="ARBA00023136"/>
    </source>
</evidence>
<evidence type="ECO:0000256" key="9">
    <source>
        <dbReference type="ARBA" id="ARBA00023224"/>
    </source>
</evidence>
<evidence type="ECO:0000259" key="11">
    <source>
        <dbReference type="PROSITE" id="PS50262"/>
    </source>
</evidence>
<evidence type="ECO:0000313" key="13">
    <source>
        <dbReference type="Proteomes" id="UP001159428"/>
    </source>
</evidence>
<evidence type="ECO:0000256" key="3">
    <source>
        <dbReference type="ARBA" id="ARBA00022692"/>
    </source>
</evidence>
<feature type="transmembrane region" description="Helical" evidence="10">
    <location>
        <begin position="89"/>
        <end position="111"/>
    </location>
</feature>
<feature type="domain" description="G-protein coupled receptors family 1 profile" evidence="11">
    <location>
        <begin position="25"/>
        <end position="237"/>
    </location>
</feature>
<evidence type="ECO:0000256" key="4">
    <source>
        <dbReference type="ARBA" id="ARBA00022989"/>
    </source>
</evidence>
<feature type="transmembrane region" description="Helical" evidence="10">
    <location>
        <begin position="161"/>
        <end position="181"/>
    </location>
</feature>
<keyword evidence="9" id="KW-0807">Transducer</keyword>
<dbReference type="InterPro" id="IPR017452">
    <property type="entry name" value="GPCR_Rhodpsn_7TM"/>
</dbReference>
<keyword evidence="13" id="KW-1185">Reference proteome</keyword>
<feature type="transmembrane region" description="Helical" evidence="10">
    <location>
        <begin position="132"/>
        <end position="155"/>
    </location>
</feature>
<sequence>MSEENVECFIVVVLLSLLSLLIVFGHTLMLIVLWKDPFKRFRTAATTFVFGMVFANFFSGLSAGPLLSIEISSRYGALDLSGKGILSNAGFFLFYWTTSVSYLSMLGLSLCQYIGVKMPHKQQGLVTKKTTGIALAIITCSSLFIPSLLVMGVSFSMVDVLQLHIAFQPSNFLLCAVYAALGREYLRQVKRAIDCISSNASCVRVRDRNFTRANLLLLATVTALGVPIMIVWHISVYGQRLFPTDKGLRTAWSTTIIIFFFKIALDPLIYCLRLPVYRRALKRIFEFRQHRVSDG</sequence>
<dbReference type="Gene3D" id="1.20.1070.10">
    <property type="entry name" value="Rhodopsin 7-helix transmembrane proteins"/>
    <property type="match status" value="1"/>
</dbReference>
<dbReference type="Proteomes" id="UP001159428">
    <property type="component" value="Unassembled WGS sequence"/>
</dbReference>
<accession>A0AAU9W857</accession>
<dbReference type="GO" id="GO:0004930">
    <property type="term" value="F:G protein-coupled receptor activity"/>
    <property type="evidence" value="ECO:0007669"/>
    <property type="project" value="UniProtKB-KW"/>
</dbReference>